<evidence type="ECO:0000313" key="5">
    <source>
        <dbReference type="EMBL" id="CAI9263167.1"/>
    </source>
</evidence>
<dbReference type="InterPro" id="IPR025525">
    <property type="entry name" value="hAT-like_transposase_RNase-H"/>
</dbReference>
<proteinExistence type="predicted"/>
<evidence type="ECO:0000259" key="3">
    <source>
        <dbReference type="Pfam" id="PF05699"/>
    </source>
</evidence>
<evidence type="ECO:0000256" key="1">
    <source>
        <dbReference type="ARBA" id="ARBA00023125"/>
    </source>
</evidence>
<accession>A0AA35VHP5</accession>
<keyword evidence="1" id="KW-0238">DNA-binding</keyword>
<dbReference type="InterPro" id="IPR012337">
    <property type="entry name" value="RNaseH-like_sf"/>
</dbReference>
<dbReference type="Pfam" id="PF05699">
    <property type="entry name" value="Dimer_Tnp_hAT"/>
    <property type="match status" value="1"/>
</dbReference>
<gene>
    <name evidence="5" type="ORF">LSALG_LOCUS3866</name>
</gene>
<feature type="domain" description="hAT-like transposase RNase-H fold" evidence="4">
    <location>
        <begin position="445"/>
        <end position="546"/>
    </location>
</feature>
<evidence type="ECO:0000259" key="4">
    <source>
        <dbReference type="Pfam" id="PF14372"/>
    </source>
</evidence>
<dbReference type="SMART" id="SM00614">
    <property type="entry name" value="ZnF_BED"/>
    <property type="match status" value="1"/>
</dbReference>
<feature type="compositionally biased region" description="Low complexity" evidence="2">
    <location>
        <begin position="556"/>
        <end position="566"/>
    </location>
</feature>
<sequence length="711" mass="82001">MNIVDEADIHQFRNVMSEMKEIVNLYLEVFEGCVEQTNVVDKIVSYNVDNIISDNAKECSREETMAIKTVEEENLYEFGRLVHSSSFVTGQSASGSRRRLLAAHQSVAASPGHWMSNTDDYIEVEDETIEVENPTNDQVPQEKQKKAKEFNPRSKVWKEFERYKDENGVQRCKCKHCGGGNYKCESSGYGTKNLGYHLTKCKAYLDKLSGGQKQLTFQYGDENKLSTWKFDQNESRKALAHMLVVDELPFSFVEESHRGVDIGKMVEKCLMEWEIENIFTISVDNASANDVAIDFLKKSFQNSNTCLLNGKWMHIRCVAHILNLVVQDGLKKVDKAVEIVRWAVKWIRQSPSRIHKFTDFAKVANPGITKHLKRDVPTRWNSTYHMLEIAQGYEKTFERYDLEEFDFRYEIEKAGLSIPSSSDWERVRNICHFLKPFHDVTLRISGTLYVTSNTCIEDIYSIRTLLDDAISDSTLCDIALAMKKKFDKYFGDVEKMNLLLYFALILDPRNKVKYLVILLEDRYGENGVEAKKKYIMDSMYELYNDYIRIHSPISTSSTAESTTSSSILGKRQNPDFMAPNPPLRNKLREKMKTNIVESIGELEKYFQESVEDDLEMFNILDWWKVNSPRFPILSLMARDVFAIPVSTVASESVFSTSGRVLDPFRSSLTPKIVESLICTQDWIRGSISDTIDYEKDWEENQQIDKDLSKMV</sequence>
<dbReference type="Pfam" id="PF14372">
    <property type="entry name" value="hAT-like_RNase-H"/>
    <property type="match status" value="1"/>
</dbReference>
<reference evidence="5" key="1">
    <citation type="submission" date="2023-04" db="EMBL/GenBank/DDBJ databases">
        <authorList>
            <person name="Vijverberg K."/>
            <person name="Xiong W."/>
            <person name="Schranz E."/>
        </authorList>
    </citation>
    <scope>NUCLEOTIDE SEQUENCE</scope>
</reference>
<dbReference type="EMBL" id="OX465086">
    <property type="protein sequence ID" value="CAI9263167.1"/>
    <property type="molecule type" value="Genomic_DNA"/>
</dbReference>
<evidence type="ECO:0000313" key="6">
    <source>
        <dbReference type="Proteomes" id="UP001177003"/>
    </source>
</evidence>
<dbReference type="GO" id="GO:0003677">
    <property type="term" value="F:DNA binding"/>
    <property type="evidence" value="ECO:0007669"/>
    <property type="project" value="UniProtKB-KW"/>
</dbReference>
<dbReference type="Proteomes" id="UP001177003">
    <property type="component" value="Chromosome 0"/>
</dbReference>
<dbReference type="InterPro" id="IPR052035">
    <property type="entry name" value="ZnF_BED_domain_contain"/>
</dbReference>
<dbReference type="SUPFAM" id="SSF53098">
    <property type="entry name" value="Ribonuclease H-like"/>
    <property type="match status" value="1"/>
</dbReference>
<protein>
    <recommendedName>
        <fullName evidence="7">BED-type domain-containing protein</fullName>
    </recommendedName>
</protein>
<dbReference type="PANTHER" id="PTHR46481:SF7">
    <property type="entry name" value="ZINC FINGER BED DOMAIN-CONTAINING PROTEIN RICESLEEPER 2-LIKE"/>
    <property type="match status" value="1"/>
</dbReference>
<feature type="domain" description="HAT C-terminal dimerisation" evidence="3">
    <location>
        <begin position="601"/>
        <end position="683"/>
    </location>
</feature>
<evidence type="ECO:0000256" key="2">
    <source>
        <dbReference type="SAM" id="MobiDB-lite"/>
    </source>
</evidence>
<dbReference type="GO" id="GO:0046983">
    <property type="term" value="F:protein dimerization activity"/>
    <property type="evidence" value="ECO:0007669"/>
    <property type="project" value="InterPro"/>
</dbReference>
<organism evidence="5 6">
    <name type="scientific">Lactuca saligna</name>
    <name type="common">Willowleaf lettuce</name>
    <dbReference type="NCBI Taxonomy" id="75948"/>
    <lineage>
        <taxon>Eukaryota</taxon>
        <taxon>Viridiplantae</taxon>
        <taxon>Streptophyta</taxon>
        <taxon>Embryophyta</taxon>
        <taxon>Tracheophyta</taxon>
        <taxon>Spermatophyta</taxon>
        <taxon>Magnoliopsida</taxon>
        <taxon>eudicotyledons</taxon>
        <taxon>Gunneridae</taxon>
        <taxon>Pentapetalae</taxon>
        <taxon>asterids</taxon>
        <taxon>campanulids</taxon>
        <taxon>Asterales</taxon>
        <taxon>Asteraceae</taxon>
        <taxon>Cichorioideae</taxon>
        <taxon>Cichorieae</taxon>
        <taxon>Lactucinae</taxon>
        <taxon>Lactuca</taxon>
    </lineage>
</organism>
<dbReference type="InterPro" id="IPR008906">
    <property type="entry name" value="HATC_C_dom"/>
</dbReference>
<dbReference type="PANTHER" id="PTHR46481">
    <property type="entry name" value="ZINC FINGER BED DOMAIN-CONTAINING PROTEIN 4"/>
    <property type="match status" value="1"/>
</dbReference>
<evidence type="ECO:0008006" key="7">
    <source>
        <dbReference type="Google" id="ProtNLM"/>
    </source>
</evidence>
<keyword evidence="6" id="KW-1185">Reference proteome</keyword>
<name>A0AA35VHP5_LACSI</name>
<feature type="region of interest" description="Disordered" evidence="2">
    <location>
        <begin position="556"/>
        <end position="583"/>
    </location>
</feature>
<dbReference type="AlphaFoldDB" id="A0AA35VHP5"/>